<dbReference type="PANTHER" id="PTHR45798">
    <property type="entry name" value="RING-H2 FINGER PROTEIN ATL61-RELATED-RELATED"/>
    <property type="match status" value="1"/>
</dbReference>
<accession>A0A2Z6MK83</accession>
<feature type="transmembrane region" description="Helical" evidence="5">
    <location>
        <begin position="29"/>
        <end position="48"/>
    </location>
</feature>
<dbReference type="Pfam" id="PF13639">
    <property type="entry name" value="zf-RING_2"/>
    <property type="match status" value="2"/>
</dbReference>
<keyword evidence="5" id="KW-1133">Transmembrane helix</keyword>
<keyword evidence="1" id="KW-0479">Metal-binding</keyword>
<dbReference type="OrthoDB" id="1887190at2759"/>
<keyword evidence="3" id="KW-0862">Zinc</keyword>
<dbReference type="PANTHER" id="PTHR45798:SF44">
    <property type="entry name" value="RING-H2 FINGER PROTEIN ATL74"/>
    <property type="match status" value="1"/>
</dbReference>
<evidence type="ECO:0000259" key="6">
    <source>
        <dbReference type="PROSITE" id="PS50089"/>
    </source>
</evidence>
<feature type="domain" description="RING-type" evidence="6">
    <location>
        <begin position="230"/>
        <end position="273"/>
    </location>
</feature>
<name>A0A2Z6MK83_TRISU</name>
<sequence length="278" mass="31617">MAATCWCITFVIFALLIPVSFVTHLTGRLIYLACVVGLAILFLAIKFYKAEIITKNNANDFELPGLYLRRGEDSARRRTEIEIGTWAMGLLPPAKSVESDEDMRQCPICMEEYTRGESIQTFGVCDHDFHRSCLHSWLQRGKSSCSVCRLDLLIYLACVVGLAILFLAIKFYKAETITKNNANDFELPVLYLRRGEDSARRRAEIEIGTWAMGLLPPAKSVESDEDMRQCPICMEEYTRGESIQTFGVCEHDFHRSCLCSWLQRGKSSCSVCRLYLFV</sequence>
<protein>
    <recommendedName>
        <fullName evidence="6">RING-type domain-containing protein</fullName>
    </recommendedName>
</protein>
<dbReference type="EMBL" id="DF973513">
    <property type="protein sequence ID" value="GAU32986.1"/>
    <property type="molecule type" value="Genomic_DNA"/>
</dbReference>
<evidence type="ECO:0000313" key="7">
    <source>
        <dbReference type="EMBL" id="GAU32986.1"/>
    </source>
</evidence>
<dbReference type="AlphaFoldDB" id="A0A2Z6MK83"/>
<dbReference type="PROSITE" id="PS50089">
    <property type="entry name" value="ZF_RING_2"/>
    <property type="match status" value="2"/>
</dbReference>
<dbReference type="SMART" id="SM00184">
    <property type="entry name" value="RING"/>
    <property type="match status" value="2"/>
</dbReference>
<feature type="transmembrane region" description="Helical" evidence="5">
    <location>
        <begin position="5"/>
        <end position="23"/>
    </location>
</feature>
<feature type="transmembrane region" description="Helical" evidence="5">
    <location>
        <begin position="152"/>
        <end position="172"/>
    </location>
</feature>
<keyword evidence="2 4" id="KW-0863">Zinc-finger</keyword>
<organism evidence="7 8">
    <name type="scientific">Trifolium subterraneum</name>
    <name type="common">Subterranean clover</name>
    <dbReference type="NCBI Taxonomy" id="3900"/>
    <lineage>
        <taxon>Eukaryota</taxon>
        <taxon>Viridiplantae</taxon>
        <taxon>Streptophyta</taxon>
        <taxon>Embryophyta</taxon>
        <taxon>Tracheophyta</taxon>
        <taxon>Spermatophyta</taxon>
        <taxon>Magnoliopsida</taxon>
        <taxon>eudicotyledons</taxon>
        <taxon>Gunneridae</taxon>
        <taxon>Pentapetalae</taxon>
        <taxon>rosids</taxon>
        <taxon>fabids</taxon>
        <taxon>Fabales</taxon>
        <taxon>Fabaceae</taxon>
        <taxon>Papilionoideae</taxon>
        <taxon>50 kb inversion clade</taxon>
        <taxon>NPAAA clade</taxon>
        <taxon>Hologalegina</taxon>
        <taxon>IRL clade</taxon>
        <taxon>Trifolieae</taxon>
        <taxon>Trifolium</taxon>
    </lineage>
</organism>
<gene>
    <name evidence="7" type="ORF">TSUD_358540</name>
</gene>
<reference evidence="8" key="1">
    <citation type="journal article" date="2017" name="Front. Plant Sci.">
        <title>Climate Clever Clovers: New Paradigm to Reduce the Environmental Footprint of Ruminants by Breeding Low Methanogenic Forages Utilizing Haplotype Variation.</title>
        <authorList>
            <person name="Kaur P."/>
            <person name="Appels R."/>
            <person name="Bayer P.E."/>
            <person name="Keeble-Gagnere G."/>
            <person name="Wang J."/>
            <person name="Hirakawa H."/>
            <person name="Shirasawa K."/>
            <person name="Vercoe P."/>
            <person name="Stefanova K."/>
            <person name="Durmic Z."/>
            <person name="Nichols P."/>
            <person name="Revell C."/>
            <person name="Isobe S.N."/>
            <person name="Edwards D."/>
            <person name="Erskine W."/>
        </authorList>
    </citation>
    <scope>NUCLEOTIDE SEQUENCE [LARGE SCALE GENOMIC DNA]</scope>
    <source>
        <strain evidence="8">cv. Daliak</strain>
    </source>
</reference>
<dbReference type="Proteomes" id="UP000242715">
    <property type="component" value="Unassembled WGS sequence"/>
</dbReference>
<dbReference type="GO" id="GO:0008270">
    <property type="term" value="F:zinc ion binding"/>
    <property type="evidence" value="ECO:0007669"/>
    <property type="project" value="UniProtKB-KW"/>
</dbReference>
<dbReference type="InterPro" id="IPR001841">
    <property type="entry name" value="Znf_RING"/>
</dbReference>
<keyword evidence="5" id="KW-0472">Membrane</keyword>
<evidence type="ECO:0000256" key="2">
    <source>
        <dbReference type="ARBA" id="ARBA00022771"/>
    </source>
</evidence>
<dbReference type="InterPro" id="IPR013083">
    <property type="entry name" value="Znf_RING/FYVE/PHD"/>
</dbReference>
<keyword evidence="8" id="KW-1185">Reference proteome</keyword>
<dbReference type="InterPro" id="IPR052788">
    <property type="entry name" value="RING-type_E3_ligase_ATL"/>
</dbReference>
<feature type="domain" description="RING-type" evidence="6">
    <location>
        <begin position="106"/>
        <end position="149"/>
    </location>
</feature>
<evidence type="ECO:0000256" key="1">
    <source>
        <dbReference type="ARBA" id="ARBA00022723"/>
    </source>
</evidence>
<evidence type="ECO:0000256" key="3">
    <source>
        <dbReference type="ARBA" id="ARBA00022833"/>
    </source>
</evidence>
<keyword evidence="5" id="KW-0812">Transmembrane</keyword>
<dbReference type="SUPFAM" id="SSF57850">
    <property type="entry name" value="RING/U-box"/>
    <property type="match status" value="2"/>
</dbReference>
<evidence type="ECO:0000313" key="8">
    <source>
        <dbReference type="Proteomes" id="UP000242715"/>
    </source>
</evidence>
<evidence type="ECO:0000256" key="5">
    <source>
        <dbReference type="SAM" id="Phobius"/>
    </source>
</evidence>
<evidence type="ECO:0000256" key="4">
    <source>
        <dbReference type="PROSITE-ProRule" id="PRU00175"/>
    </source>
</evidence>
<proteinExistence type="predicted"/>
<dbReference type="Gene3D" id="3.30.40.10">
    <property type="entry name" value="Zinc/RING finger domain, C3HC4 (zinc finger)"/>
    <property type="match status" value="2"/>
</dbReference>